<feature type="transmembrane region" description="Helical" evidence="1">
    <location>
        <begin position="131"/>
        <end position="154"/>
    </location>
</feature>
<dbReference type="EMBL" id="MCFG01000274">
    <property type="protein sequence ID" value="ORX76881.1"/>
    <property type="molecule type" value="Genomic_DNA"/>
</dbReference>
<gene>
    <name evidence="2" type="ORF">BCR32DRAFT_270995</name>
</gene>
<feature type="transmembrane region" description="Helical" evidence="1">
    <location>
        <begin position="24"/>
        <end position="46"/>
    </location>
</feature>
<comment type="caution">
    <text evidence="2">The sequence shown here is derived from an EMBL/GenBank/DDBJ whole genome shotgun (WGS) entry which is preliminary data.</text>
</comment>
<sequence length="236" mass="28209">MTTTIHDNEIDVINKRIKNILSSYIESIIILIIAYVIIVMDILLNFSKKKEVTQELSGKWHYECPLIRINLILSSIEFIFILYLLVLVMKTWNYIYIFKHIKYIGYSLFVWITIGPVINLISYFTYRQMSFSYFIFNYIFDCICYLAILLLFTWDKIYYILINKGDHVEYYFQILKSEICPIHKSCICSCVRNKDDVDLANEYLEMYRFCSKVLVYSGGNFKYIKKNKADLLKFII</sequence>
<reference evidence="2 3" key="1">
    <citation type="submission" date="2016-08" db="EMBL/GenBank/DDBJ databases">
        <title>A Parts List for Fungal Cellulosomes Revealed by Comparative Genomics.</title>
        <authorList>
            <consortium name="DOE Joint Genome Institute"/>
            <person name="Haitjema C.H."/>
            <person name="Gilmore S.P."/>
            <person name="Henske J.K."/>
            <person name="Solomon K.V."/>
            <person name="De Groot R."/>
            <person name="Kuo A."/>
            <person name="Mondo S.J."/>
            <person name="Salamov A.A."/>
            <person name="Labutti K."/>
            <person name="Zhao Z."/>
            <person name="Chiniquy J."/>
            <person name="Barry K."/>
            <person name="Brewer H.M."/>
            <person name="Purvine S.O."/>
            <person name="Wright A.T."/>
            <person name="Boxma B."/>
            <person name="Van Alen T."/>
            <person name="Hackstein J.H."/>
            <person name="Baker S.E."/>
            <person name="Grigoriev I.V."/>
            <person name="O'Malley M.A."/>
        </authorList>
    </citation>
    <scope>NUCLEOTIDE SEQUENCE [LARGE SCALE GENOMIC DNA]</scope>
    <source>
        <strain evidence="2 3">S4</strain>
    </source>
</reference>
<organism evidence="2 3">
    <name type="scientific">Anaeromyces robustus</name>
    <dbReference type="NCBI Taxonomy" id="1754192"/>
    <lineage>
        <taxon>Eukaryota</taxon>
        <taxon>Fungi</taxon>
        <taxon>Fungi incertae sedis</taxon>
        <taxon>Chytridiomycota</taxon>
        <taxon>Chytridiomycota incertae sedis</taxon>
        <taxon>Neocallimastigomycetes</taxon>
        <taxon>Neocallimastigales</taxon>
        <taxon>Neocallimastigaceae</taxon>
        <taxon>Anaeromyces</taxon>
    </lineage>
</organism>
<keyword evidence="1" id="KW-0472">Membrane</keyword>
<dbReference type="AlphaFoldDB" id="A0A1Y1WTK9"/>
<reference evidence="2 3" key="2">
    <citation type="submission" date="2016-08" db="EMBL/GenBank/DDBJ databases">
        <title>Pervasive Adenine N6-methylation of Active Genes in Fungi.</title>
        <authorList>
            <consortium name="DOE Joint Genome Institute"/>
            <person name="Mondo S.J."/>
            <person name="Dannebaum R.O."/>
            <person name="Kuo R.C."/>
            <person name="Labutti K."/>
            <person name="Haridas S."/>
            <person name="Kuo A."/>
            <person name="Salamov A."/>
            <person name="Ahrendt S.R."/>
            <person name="Lipzen A."/>
            <person name="Sullivan W."/>
            <person name="Andreopoulos W.B."/>
            <person name="Clum A."/>
            <person name="Lindquist E."/>
            <person name="Daum C."/>
            <person name="Ramamoorthy G.K."/>
            <person name="Gryganskyi A."/>
            <person name="Culley D."/>
            <person name="Magnuson J.K."/>
            <person name="James T.Y."/>
            <person name="O'Malley M.A."/>
            <person name="Stajich J.E."/>
            <person name="Spatafora J.W."/>
            <person name="Visel A."/>
            <person name="Grigoriev I.V."/>
        </authorList>
    </citation>
    <scope>NUCLEOTIDE SEQUENCE [LARGE SCALE GENOMIC DNA]</scope>
    <source>
        <strain evidence="2 3">S4</strain>
    </source>
</reference>
<feature type="transmembrane region" description="Helical" evidence="1">
    <location>
        <begin position="101"/>
        <end position="125"/>
    </location>
</feature>
<feature type="transmembrane region" description="Helical" evidence="1">
    <location>
        <begin position="66"/>
        <end position="89"/>
    </location>
</feature>
<keyword evidence="1" id="KW-0812">Transmembrane</keyword>
<dbReference type="Proteomes" id="UP000193944">
    <property type="component" value="Unassembled WGS sequence"/>
</dbReference>
<keyword evidence="1" id="KW-1133">Transmembrane helix</keyword>
<evidence type="ECO:0000256" key="1">
    <source>
        <dbReference type="SAM" id="Phobius"/>
    </source>
</evidence>
<evidence type="ECO:0000313" key="2">
    <source>
        <dbReference type="EMBL" id="ORX76881.1"/>
    </source>
</evidence>
<protein>
    <submittedName>
        <fullName evidence="2">Uncharacterized protein</fullName>
    </submittedName>
</protein>
<accession>A0A1Y1WTK9</accession>
<dbReference type="OrthoDB" id="10529458at2759"/>
<evidence type="ECO:0000313" key="3">
    <source>
        <dbReference type="Proteomes" id="UP000193944"/>
    </source>
</evidence>
<name>A0A1Y1WTK9_9FUNG</name>
<keyword evidence="3" id="KW-1185">Reference proteome</keyword>
<proteinExistence type="predicted"/>